<dbReference type="InterPro" id="IPR023635">
    <property type="entry name" value="Peptide_deformylase"/>
</dbReference>
<dbReference type="GO" id="GO:0042586">
    <property type="term" value="F:peptide deformylase activity"/>
    <property type="evidence" value="ECO:0007669"/>
    <property type="project" value="UniProtKB-UniRule"/>
</dbReference>
<dbReference type="SUPFAM" id="SSF47413">
    <property type="entry name" value="lambda repressor-like DNA-binding domains"/>
    <property type="match status" value="1"/>
</dbReference>
<protein>
    <recommendedName>
        <fullName evidence="2">Peptide deformylase</fullName>
        <shortName evidence="2">PDF</shortName>
        <ecNumber evidence="2">3.5.1.88</ecNumber>
    </recommendedName>
    <alternativeName>
        <fullName evidence="2">Polypeptide deformylase</fullName>
    </alternativeName>
</protein>
<name>A0A561TYZ2_9ACTN</name>
<evidence type="ECO:0000313" key="4">
    <source>
        <dbReference type="EMBL" id="TWF92317.1"/>
    </source>
</evidence>
<dbReference type="PANTHER" id="PTHR10458:SF22">
    <property type="entry name" value="PEPTIDE DEFORMYLASE"/>
    <property type="match status" value="1"/>
</dbReference>
<dbReference type="PRINTS" id="PR01576">
    <property type="entry name" value="PDEFORMYLASE"/>
</dbReference>
<dbReference type="HAMAP" id="MF_00163">
    <property type="entry name" value="Pep_deformylase"/>
    <property type="match status" value="1"/>
</dbReference>
<comment type="cofactor">
    <cofactor evidence="2">
        <name>Fe(2+)</name>
        <dbReference type="ChEBI" id="CHEBI:29033"/>
    </cofactor>
    <text evidence="2">Binds 1 Fe(2+) ion.</text>
</comment>
<dbReference type="Gene3D" id="3.90.45.10">
    <property type="entry name" value="Peptide deformylase"/>
    <property type="match status" value="1"/>
</dbReference>
<dbReference type="InterPro" id="IPR036821">
    <property type="entry name" value="Peptide_deformylase_sf"/>
</dbReference>
<dbReference type="SUPFAM" id="SSF56420">
    <property type="entry name" value="Peptide deformylase"/>
    <property type="match status" value="1"/>
</dbReference>
<gene>
    <name evidence="2" type="primary">def</name>
    <name evidence="4" type="ORF">FHX80_12637</name>
</gene>
<keyword evidence="2" id="KW-0378">Hydrolase</keyword>
<dbReference type="GO" id="GO:0003677">
    <property type="term" value="F:DNA binding"/>
    <property type="evidence" value="ECO:0007669"/>
    <property type="project" value="InterPro"/>
</dbReference>
<dbReference type="RefSeq" id="WP_145768078.1">
    <property type="nucleotide sequence ID" value="NZ_VIWW01000002.1"/>
</dbReference>
<dbReference type="InterPro" id="IPR001387">
    <property type="entry name" value="Cro/C1-type_HTH"/>
</dbReference>
<comment type="similarity">
    <text evidence="1 2">Belongs to the polypeptide deformylase family.</text>
</comment>
<dbReference type="Pfam" id="PF01327">
    <property type="entry name" value="Pep_deformylase"/>
    <property type="match status" value="1"/>
</dbReference>
<dbReference type="GO" id="GO:0046872">
    <property type="term" value="F:metal ion binding"/>
    <property type="evidence" value="ECO:0007669"/>
    <property type="project" value="UniProtKB-KW"/>
</dbReference>
<feature type="binding site" evidence="2">
    <location>
        <position position="457"/>
    </location>
    <ligand>
        <name>Fe cation</name>
        <dbReference type="ChEBI" id="CHEBI:24875"/>
    </ligand>
</feature>
<reference evidence="4 5" key="1">
    <citation type="submission" date="2019-06" db="EMBL/GenBank/DDBJ databases">
        <title>Sequencing the genomes of 1000 actinobacteria strains.</title>
        <authorList>
            <person name="Klenk H.-P."/>
        </authorList>
    </citation>
    <scope>NUCLEOTIDE SEQUENCE [LARGE SCALE GENOMIC DNA]</scope>
    <source>
        <strain evidence="4 5">DSM 42059</strain>
    </source>
</reference>
<comment type="catalytic activity">
    <reaction evidence="2">
        <text>N-terminal N-formyl-L-methionyl-[peptide] + H2O = N-terminal L-methionyl-[peptide] + formate</text>
        <dbReference type="Rhea" id="RHEA:24420"/>
        <dbReference type="Rhea" id="RHEA-COMP:10639"/>
        <dbReference type="Rhea" id="RHEA-COMP:10640"/>
        <dbReference type="ChEBI" id="CHEBI:15377"/>
        <dbReference type="ChEBI" id="CHEBI:15740"/>
        <dbReference type="ChEBI" id="CHEBI:49298"/>
        <dbReference type="ChEBI" id="CHEBI:64731"/>
        <dbReference type="EC" id="3.5.1.88"/>
    </reaction>
</comment>
<keyword evidence="2" id="KW-0479">Metal-binding</keyword>
<keyword evidence="2" id="KW-0408">Iron</keyword>
<dbReference type="AlphaFoldDB" id="A0A561TYZ2"/>
<evidence type="ECO:0000256" key="2">
    <source>
        <dbReference type="HAMAP-Rule" id="MF_00163"/>
    </source>
</evidence>
<feature type="binding site" evidence="2">
    <location>
        <position position="411"/>
    </location>
    <ligand>
        <name>Fe cation</name>
        <dbReference type="ChEBI" id="CHEBI:24875"/>
    </ligand>
</feature>
<feature type="binding site" evidence="2">
    <location>
        <position position="453"/>
    </location>
    <ligand>
        <name>Fe cation</name>
        <dbReference type="ChEBI" id="CHEBI:24875"/>
    </ligand>
</feature>
<organism evidence="4 5">
    <name type="scientific">Streptomyces brevispora</name>
    <dbReference type="NCBI Taxonomy" id="887462"/>
    <lineage>
        <taxon>Bacteria</taxon>
        <taxon>Bacillati</taxon>
        <taxon>Actinomycetota</taxon>
        <taxon>Actinomycetes</taxon>
        <taxon>Kitasatosporales</taxon>
        <taxon>Streptomycetaceae</taxon>
        <taxon>Streptomyces</taxon>
    </lineage>
</organism>
<dbReference type="GO" id="GO:0006412">
    <property type="term" value="P:translation"/>
    <property type="evidence" value="ECO:0007669"/>
    <property type="project" value="UniProtKB-UniRule"/>
</dbReference>
<sequence length="489" mass="54954">MERAERATFAAELTHWRSVRGLSKAALAQRLNIDPSYVSHLEAGREHGSSQLARRADTELDAGGALWRAWQRTDASPQTAEQNDPPSSTGLLVLEDEAALRYDDGRFHLSMRRLLHNNGTEPVTRYLVRIAVDRYPSEPERSNALYRRNPLTWEELQLTAQCADEPMGWTVKHDRDAFKEVWLQFQNPTSRFPLYPGQEAEISYSYCVGAEKWGPWFQRAVRLPTRRLAVELAFPRDSEPSVWGTETSMSADFAPLRTPPQRTERGEHSVFSWATLDPPLHARFRLEWRLKNAPDEKENNLVSTLSASQAMANAGIVQDGDPVLTRAARPFDLPTEAEEAQEVITSLLNTVGRVRQLHTFGKGMGIAAPQIGVDRSAAVVFPPDAGTEPIVLLNAHLAEASEDEDEQYEGCLSFFDVRGLVPRPLSTVVAHSSLDGSTHLSRFTHGLSRLVHHEVDHLGGVLYRERMRPGVQPIPVEEYRGTGQNWTYR</sequence>
<dbReference type="PROSITE" id="PS50943">
    <property type="entry name" value="HTH_CROC1"/>
    <property type="match status" value="1"/>
</dbReference>
<dbReference type="EC" id="3.5.1.88" evidence="2"/>
<comment type="caution">
    <text evidence="4">The sequence shown here is derived from an EMBL/GenBank/DDBJ whole genome shotgun (WGS) entry which is preliminary data.</text>
</comment>
<dbReference type="Pfam" id="PF13560">
    <property type="entry name" value="HTH_31"/>
    <property type="match status" value="1"/>
</dbReference>
<accession>A0A561TYZ2</accession>
<evidence type="ECO:0000256" key="1">
    <source>
        <dbReference type="ARBA" id="ARBA00010759"/>
    </source>
</evidence>
<dbReference type="Gene3D" id="1.10.260.40">
    <property type="entry name" value="lambda repressor-like DNA-binding domains"/>
    <property type="match status" value="1"/>
</dbReference>
<evidence type="ECO:0000259" key="3">
    <source>
        <dbReference type="PROSITE" id="PS50943"/>
    </source>
</evidence>
<comment type="function">
    <text evidence="2">Removes the formyl group from the N-terminal Met of newly synthesized proteins. Requires at least a dipeptide for an efficient rate of reaction. N-terminal L-methionine is a prerequisite for activity but the enzyme has broad specificity at other positions.</text>
</comment>
<dbReference type="Proteomes" id="UP000318186">
    <property type="component" value="Unassembled WGS sequence"/>
</dbReference>
<dbReference type="OrthoDB" id="3203858at2"/>
<keyword evidence="2" id="KW-0648">Protein biosynthesis</keyword>
<dbReference type="InterPro" id="IPR010982">
    <property type="entry name" value="Lambda_DNA-bd_dom_sf"/>
</dbReference>
<feature type="active site" evidence="2">
    <location>
        <position position="454"/>
    </location>
</feature>
<evidence type="ECO:0000313" key="5">
    <source>
        <dbReference type="Proteomes" id="UP000318186"/>
    </source>
</evidence>
<dbReference type="PANTHER" id="PTHR10458">
    <property type="entry name" value="PEPTIDE DEFORMYLASE"/>
    <property type="match status" value="1"/>
</dbReference>
<dbReference type="EMBL" id="VIWW01000002">
    <property type="protein sequence ID" value="TWF92317.1"/>
    <property type="molecule type" value="Genomic_DNA"/>
</dbReference>
<feature type="domain" description="HTH cro/C1-type" evidence="3">
    <location>
        <begin position="13"/>
        <end position="45"/>
    </location>
</feature>
<proteinExistence type="inferred from homology"/>
<dbReference type="CDD" id="cd00093">
    <property type="entry name" value="HTH_XRE"/>
    <property type="match status" value="1"/>
</dbReference>